<evidence type="ECO:0000313" key="3">
    <source>
        <dbReference type="EMBL" id="QGK70151.1"/>
    </source>
</evidence>
<dbReference type="InterPro" id="IPR002539">
    <property type="entry name" value="MaoC-like_dom"/>
</dbReference>
<gene>
    <name evidence="3" type="ORF">GIY23_11985</name>
</gene>
<dbReference type="Proteomes" id="UP000371041">
    <property type="component" value="Chromosome"/>
</dbReference>
<proteinExistence type="inferred from homology"/>
<dbReference type="SUPFAM" id="SSF54637">
    <property type="entry name" value="Thioesterase/thiol ester dehydrase-isomerase"/>
    <property type="match status" value="1"/>
</dbReference>
<evidence type="ECO:0000259" key="2">
    <source>
        <dbReference type="Pfam" id="PF01575"/>
    </source>
</evidence>
<sequence length="159" mass="17171">MPTNTGTATTVDTLAELADHQGHSLGESSWFTVDQDRIATFADATDDHQWIHTDPERARAESPFGGAIAHGFLTLSLVIPMWEELLSVNSVTTKVNYGLNKVRFTAPVPAGSRVRLAATLAQYEELPGGGAQVTVDTTVEVEGAERPACVAQVLFRMFE</sequence>
<comment type="similarity">
    <text evidence="1">Belongs to the enoyl-CoA hydratase/isomerase family.</text>
</comment>
<name>A0A5Q3Q688_9PSEU</name>
<reference evidence="4" key="1">
    <citation type="submission" date="2019-11" db="EMBL/GenBank/DDBJ databases">
        <title>The complete genome sequence of Saccharopolyspora sp. E2A.</title>
        <authorList>
            <person name="Zhang G."/>
        </authorList>
    </citation>
    <scope>NUCLEOTIDE SEQUENCE [LARGE SCALE GENOMIC DNA]</scope>
    <source>
        <strain evidence="4">E2A</strain>
    </source>
</reference>
<dbReference type="KEGG" id="sace:GIY23_11985"/>
<evidence type="ECO:0000256" key="1">
    <source>
        <dbReference type="ARBA" id="ARBA00005254"/>
    </source>
</evidence>
<dbReference type="Pfam" id="PF01575">
    <property type="entry name" value="MaoC_dehydratas"/>
    <property type="match status" value="1"/>
</dbReference>
<dbReference type="CDD" id="cd03450">
    <property type="entry name" value="NodN"/>
    <property type="match status" value="1"/>
</dbReference>
<dbReference type="EMBL" id="CP045929">
    <property type="protein sequence ID" value="QGK70151.1"/>
    <property type="molecule type" value="Genomic_DNA"/>
</dbReference>
<dbReference type="PANTHER" id="PTHR42993:SF1">
    <property type="entry name" value="MAOC-LIKE DEHYDRATASE DOMAIN-CONTAINING PROTEIN"/>
    <property type="match status" value="1"/>
</dbReference>
<dbReference type="PANTHER" id="PTHR42993">
    <property type="entry name" value="MAOC-LIKE DEHYDRATASE DOMAIN-CONTAINING PROTEIN"/>
    <property type="match status" value="1"/>
</dbReference>
<dbReference type="AlphaFoldDB" id="A0A5Q3Q688"/>
<dbReference type="RefSeq" id="WP_154076735.1">
    <property type="nucleotide sequence ID" value="NZ_CP045929.1"/>
</dbReference>
<dbReference type="InterPro" id="IPR039375">
    <property type="entry name" value="NodN-like"/>
</dbReference>
<accession>A0A5Q3Q688</accession>
<protein>
    <submittedName>
        <fullName evidence="3">Dehydratase</fullName>
    </submittedName>
</protein>
<feature type="domain" description="MaoC-like" evidence="2">
    <location>
        <begin position="22"/>
        <end position="126"/>
    </location>
</feature>
<dbReference type="Gene3D" id="3.10.129.10">
    <property type="entry name" value="Hotdog Thioesterase"/>
    <property type="match status" value="1"/>
</dbReference>
<evidence type="ECO:0000313" key="4">
    <source>
        <dbReference type="Proteomes" id="UP000371041"/>
    </source>
</evidence>
<keyword evidence="4" id="KW-1185">Reference proteome</keyword>
<organism evidence="3 4">
    <name type="scientific">Allosaccharopolyspora coralli</name>
    <dbReference type="NCBI Taxonomy" id="2665642"/>
    <lineage>
        <taxon>Bacteria</taxon>
        <taxon>Bacillati</taxon>
        <taxon>Actinomycetota</taxon>
        <taxon>Actinomycetes</taxon>
        <taxon>Pseudonocardiales</taxon>
        <taxon>Pseudonocardiaceae</taxon>
        <taxon>Allosaccharopolyspora</taxon>
    </lineage>
</organism>
<dbReference type="InterPro" id="IPR029069">
    <property type="entry name" value="HotDog_dom_sf"/>
</dbReference>